<dbReference type="InterPro" id="IPR035919">
    <property type="entry name" value="EAL_sf"/>
</dbReference>
<feature type="domain" description="PAC" evidence="3">
    <location>
        <begin position="538"/>
        <end position="590"/>
    </location>
</feature>
<evidence type="ECO:0000313" key="7">
    <source>
        <dbReference type="Proteomes" id="UP000017184"/>
    </source>
</evidence>
<dbReference type="SUPFAM" id="SSF55073">
    <property type="entry name" value="Nucleotide cyclase"/>
    <property type="match status" value="1"/>
</dbReference>
<dbReference type="PATRIC" id="fig|946483.4.peg.1535"/>
<dbReference type="Gene3D" id="3.20.20.450">
    <property type="entry name" value="EAL domain"/>
    <property type="match status" value="1"/>
</dbReference>
<dbReference type="PROSITE" id="PS50883">
    <property type="entry name" value="EAL"/>
    <property type="match status" value="1"/>
</dbReference>
<dbReference type="InterPro" id="IPR001633">
    <property type="entry name" value="EAL_dom"/>
</dbReference>
<feature type="domain" description="PAS" evidence="2">
    <location>
        <begin position="342"/>
        <end position="411"/>
    </location>
</feature>
<dbReference type="SUPFAM" id="SSF55785">
    <property type="entry name" value="PYP-like sensor domain (PAS domain)"/>
    <property type="match status" value="2"/>
</dbReference>
<feature type="domain" description="PAS" evidence="2">
    <location>
        <begin position="465"/>
        <end position="511"/>
    </location>
</feature>
<evidence type="ECO:0000259" key="2">
    <source>
        <dbReference type="PROSITE" id="PS50112"/>
    </source>
</evidence>
<dbReference type="CDD" id="cd12914">
    <property type="entry name" value="PDC1_DGC_like"/>
    <property type="match status" value="1"/>
</dbReference>
<dbReference type="SMART" id="SM00086">
    <property type="entry name" value="PAC"/>
    <property type="match status" value="2"/>
</dbReference>
<dbReference type="CDD" id="cd01948">
    <property type="entry name" value="EAL"/>
    <property type="match status" value="1"/>
</dbReference>
<dbReference type="CDD" id="cd12915">
    <property type="entry name" value="PDC2_DGC_like"/>
    <property type="match status" value="1"/>
</dbReference>
<dbReference type="Pfam" id="PF00989">
    <property type="entry name" value="PAS"/>
    <property type="match status" value="1"/>
</dbReference>
<evidence type="ECO:0000259" key="4">
    <source>
        <dbReference type="PROSITE" id="PS50883"/>
    </source>
</evidence>
<dbReference type="Pfam" id="PF00990">
    <property type="entry name" value="GGDEF"/>
    <property type="match status" value="1"/>
</dbReference>
<dbReference type="PANTHER" id="PTHR44757:SF2">
    <property type="entry name" value="BIOFILM ARCHITECTURE MAINTENANCE PROTEIN MBAA"/>
    <property type="match status" value="1"/>
</dbReference>
<dbReference type="InterPro" id="IPR052155">
    <property type="entry name" value="Biofilm_reg_signaling"/>
</dbReference>
<dbReference type="CDD" id="cd01949">
    <property type="entry name" value="GGDEF"/>
    <property type="match status" value="1"/>
</dbReference>
<dbReference type="GO" id="GO:0006355">
    <property type="term" value="P:regulation of DNA-templated transcription"/>
    <property type="evidence" value="ECO:0007669"/>
    <property type="project" value="InterPro"/>
</dbReference>
<protein>
    <submittedName>
        <fullName evidence="6">Signal transduction protein</fullName>
    </submittedName>
</protein>
<dbReference type="InterPro" id="IPR000014">
    <property type="entry name" value="PAS"/>
</dbReference>
<dbReference type="CDD" id="cd00130">
    <property type="entry name" value="PAS"/>
    <property type="match status" value="2"/>
</dbReference>
<dbReference type="InterPro" id="IPR013767">
    <property type="entry name" value="PAS_fold"/>
</dbReference>
<dbReference type="Proteomes" id="UP000017184">
    <property type="component" value="Chromosome"/>
</dbReference>
<accession>U5NBI6</accession>
<name>U5NBI6_9BURK</name>
<dbReference type="HOGENOM" id="CLU_000445_70_44_4"/>
<dbReference type="Gene3D" id="3.30.450.20">
    <property type="entry name" value="PAS domain"/>
    <property type="match status" value="3"/>
</dbReference>
<dbReference type="InterPro" id="IPR029787">
    <property type="entry name" value="Nucleotide_cyclase"/>
</dbReference>
<dbReference type="KEGG" id="cbx:Cenrod_1518"/>
<dbReference type="InterPro" id="IPR000700">
    <property type="entry name" value="PAS-assoc_C"/>
</dbReference>
<dbReference type="STRING" id="946483.Cenrod_1518"/>
<keyword evidence="1" id="KW-1133">Transmembrane helix</keyword>
<keyword evidence="7" id="KW-1185">Reference proteome</keyword>
<dbReference type="SMART" id="SM00091">
    <property type="entry name" value="PAS"/>
    <property type="match status" value="2"/>
</dbReference>
<dbReference type="PROSITE" id="PS50887">
    <property type="entry name" value="GGDEF"/>
    <property type="match status" value="1"/>
</dbReference>
<feature type="domain" description="PAC" evidence="3">
    <location>
        <begin position="419"/>
        <end position="469"/>
    </location>
</feature>
<dbReference type="Pfam" id="PF13426">
    <property type="entry name" value="PAS_9"/>
    <property type="match status" value="1"/>
</dbReference>
<feature type="domain" description="GGDEF" evidence="5">
    <location>
        <begin position="622"/>
        <end position="760"/>
    </location>
</feature>
<evidence type="ECO:0000256" key="1">
    <source>
        <dbReference type="SAM" id="Phobius"/>
    </source>
</evidence>
<dbReference type="eggNOG" id="COG5001">
    <property type="taxonomic scope" value="Bacteria"/>
</dbReference>
<dbReference type="InterPro" id="IPR000160">
    <property type="entry name" value="GGDEF_dom"/>
</dbReference>
<dbReference type="Gene3D" id="3.30.70.270">
    <property type="match status" value="1"/>
</dbReference>
<sequence>MALLRFPRLLPRLHPKEGVEWLILLVCACLFGGSFFYARYLEYLLVEEREQDRLQRQLVLVESNLVPQLHLARRALGTIATSFGAWVQEDGGARLAGQRVRLIAETLAGVHAILVVNAQGNVAAASSAQLVGTAMPYPQAMAALRKSFAPESLYVTPPFRMGQAWVIGLYRTITDADGGFGGIVLACVESRFFEVLLDSVRYAPDAWTYLAHGDGTLFLMQPQRPEVRGMALDDPRSFFSRHMRTGQPMSVFTGVALVTGEKRMIALRTIHPVDLRMDKSLVITVSRDTDAVFAPWKDSTRVQAGIFAVLVFICGAGLGMYQRRQRKADALAQRQQEFLQASEALQHAIFDASPDALLVVDTRDIITMTNKQVESVLGYRGSELVGQPIDILIPQRFRAMHATRKDAFSDSRLSLRMGHGVDVNALRRDGSECIVEIRISRVETPQGWFFVCSLRDQSERKSAQEQLRIAAVAFESQEALVVTDRLCRILRVNQAFTRITGFAADEVMGRNPSLLKSGRQGPEFYREMWATIEETGSWQGELWGRRKNGELYPKWLAISAVRGEDGQVTHYIGAHYDITAHKMAEAKIKELAFYDQLTGLPNRTLLADRLRQTMSSCLRDGTWGALLVIDLDNFKTLNDTLGHERGDALLKQAAIRLASYVGEGDTVARVGGDEFVVVLAGRHRKMVDAASATESTARKMLAALDAPYEMDGAVHHNTASVGVTLLGGESVSSEERMKQAELAMYRSKEEGRNGLRFFDPSMERAIHVRVALEKDLREALESCKFQLYYQAQACDDGTVLGAEVLLRWLHPQRGWVSPASFIPLAEETGLILPLGQWVLETVCAQLAAWGDDPLFADLTVAVNVSALQFQQNDFVDRVLGALRSHAANPQRIKIELTESLFVDKVEEIVQKMYQLKGHGIGFSLDDFGTGYSSLSYLKRLPLDQLKIDQSFVRDLLIDPNDAAIARTIVALAQSLGLGVIAEGVETQAQLDTLSHSGCHMYQGYLLSRPVPLGEFEEFVRSRGQAG</sequence>
<dbReference type="InterPro" id="IPR001610">
    <property type="entry name" value="PAC"/>
</dbReference>
<dbReference type="SMART" id="SM00267">
    <property type="entry name" value="GGDEF"/>
    <property type="match status" value="1"/>
</dbReference>
<dbReference type="InterPro" id="IPR043128">
    <property type="entry name" value="Rev_trsase/Diguanyl_cyclase"/>
</dbReference>
<keyword evidence="1" id="KW-0812">Transmembrane</keyword>
<reference evidence="6 7" key="1">
    <citation type="journal article" date="2013" name="Genome Biol.">
        <title>Genomic analysis reveals key aspects of prokaryotic symbiosis in the phototrophic consortium "Chlorochromatium aggregatum".</title>
        <authorList>
            <person name="Liu Z."/>
            <person name="Muller J."/>
            <person name="Li T."/>
            <person name="Alvey R.M."/>
            <person name="Vogl K."/>
            <person name="Frigaard N.U."/>
            <person name="Rockwell N.C."/>
            <person name="Boyd E.S."/>
            <person name="Tomsho L.P."/>
            <person name="Schuster S.C."/>
            <person name="Henke P."/>
            <person name="Rohde M."/>
            <person name="Overmann J."/>
            <person name="Bryant D.A."/>
        </authorList>
    </citation>
    <scope>NUCLEOTIDE SEQUENCE [LARGE SCALE GENOMIC DNA]</scope>
    <source>
        <strain evidence="6">CR</strain>
    </source>
</reference>
<feature type="domain" description="EAL" evidence="4">
    <location>
        <begin position="769"/>
        <end position="1023"/>
    </location>
</feature>
<dbReference type="Pfam" id="PF00563">
    <property type="entry name" value="EAL"/>
    <property type="match status" value="1"/>
</dbReference>
<dbReference type="RefSeq" id="WP_022773276.1">
    <property type="nucleotide sequence ID" value="NC_022576.1"/>
</dbReference>
<dbReference type="NCBIfam" id="TIGR00229">
    <property type="entry name" value="sensory_box"/>
    <property type="match status" value="2"/>
</dbReference>
<gene>
    <name evidence="6" type="ORF">Cenrod_1518</name>
</gene>
<evidence type="ECO:0000313" key="6">
    <source>
        <dbReference type="EMBL" id="AGX87603.1"/>
    </source>
</evidence>
<dbReference type="AlphaFoldDB" id="U5NBI6"/>
<keyword evidence="1" id="KW-0472">Membrane</keyword>
<dbReference type="SUPFAM" id="SSF141868">
    <property type="entry name" value="EAL domain-like"/>
    <property type="match status" value="1"/>
</dbReference>
<dbReference type="InterPro" id="IPR035965">
    <property type="entry name" value="PAS-like_dom_sf"/>
</dbReference>
<dbReference type="PROSITE" id="PS50113">
    <property type="entry name" value="PAC"/>
    <property type="match status" value="2"/>
</dbReference>
<dbReference type="EMBL" id="CP004885">
    <property type="protein sequence ID" value="AGX87603.1"/>
    <property type="molecule type" value="Genomic_DNA"/>
</dbReference>
<dbReference type="PANTHER" id="PTHR44757">
    <property type="entry name" value="DIGUANYLATE CYCLASE DGCP"/>
    <property type="match status" value="1"/>
</dbReference>
<dbReference type="eggNOG" id="COG3290">
    <property type="taxonomic scope" value="Bacteria"/>
</dbReference>
<dbReference type="SMART" id="SM00052">
    <property type="entry name" value="EAL"/>
    <property type="match status" value="1"/>
</dbReference>
<evidence type="ECO:0000259" key="3">
    <source>
        <dbReference type="PROSITE" id="PS50113"/>
    </source>
</evidence>
<dbReference type="PROSITE" id="PS50112">
    <property type="entry name" value="PAS"/>
    <property type="match status" value="2"/>
</dbReference>
<dbReference type="FunFam" id="3.20.20.450:FF:000001">
    <property type="entry name" value="Cyclic di-GMP phosphodiesterase yahA"/>
    <property type="match status" value="1"/>
</dbReference>
<feature type="transmembrane region" description="Helical" evidence="1">
    <location>
        <begin position="21"/>
        <end position="40"/>
    </location>
</feature>
<evidence type="ECO:0000259" key="5">
    <source>
        <dbReference type="PROSITE" id="PS50887"/>
    </source>
</evidence>
<dbReference type="NCBIfam" id="TIGR00254">
    <property type="entry name" value="GGDEF"/>
    <property type="match status" value="1"/>
</dbReference>
<proteinExistence type="predicted"/>
<organism evidence="6 7">
    <name type="scientific">Candidatus Symbiobacter mobilis CR</name>
    <dbReference type="NCBI Taxonomy" id="946483"/>
    <lineage>
        <taxon>Bacteria</taxon>
        <taxon>Pseudomonadati</taxon>
        <taxon>Pseudomonadota</taxon>
        <taxon>Betaproteobacteria</taxon>
        <taxon>Burkholderiales</taxon>
        <taxon>Comamonadaceae</taxon>
    </lineage>
</organism>